<accession>A0A6A6WC61</accession>
<dbReference type="OrthoDB" id="10250282at2759"/>
<feature type="transmembrane region" description="Helical" evidence="6">
    <location>
        <begin position="952"/>
        <end position="973"/>
    </location>
</feature>
<keyword evidence="8" id="KW-1185">Reference proteome</keyword>
<feature type="transmembrane region" description="Helical" evidence="6">
    <location>
        <begin position="613"/>
        <end position="638"/>
    </location>
</feature>
<keyword evidence="3 6" id="KW-1133">Transmembrane helix</keyword>
<keyword evidence="4 6" id="KW-0472">Membrane</keyword>
<feature type="compositionally biased region" description="Low complexity" evidence="5">
    <location>
        <begin position="237"/>
        <end position="252"/>
    </location>
</feature>
<dbReference type="InterPro" id="IPR036259">
    <property type="entry name" value="MFS_trans_sf"/>
</dbReference>
<dbReference type="SUPFAM" id="SSF103473">
    <property type="entry name" value="MFS general substrate transporter"/>
    <property type="match status" value="1"/>
</dbReference>
<dbReference type="GeneID" id="54482135"/>
<evidence type="ECO:0000256" key="6">
    <source>
        <dbReference type="SAM" id="Phobius"/>
    </source>
</evidence>
<name>A0A6A6WC61_9PEZI</name>
<keyword evidence="2 6" id="KW-0812">Transmembrane</keyword>
<dbReference type="PANTHER" id="PTHR23502">
    <property type="entry name" value="MAJOR FACILITATOR SUPERFAMILY"/>
    <property type="match status" value="1"/>
</dbReference>
<reference evidence="7" key="1">
    <citation type="journal article" date="2020" name="Stud. Mycol.">
        <title>101 Dothideomycetes genomes: a test case for predicting lifestyles and emergence of pathogens.</title>
        <authorList>
            <person name="Haridas S."/>
            <person name="Albert R."/>
            <person name="Binder M."/>
            <person name="Bloem J."/>
            <person name="Labutti K."/>
            <person name="Salamov A."/>
            <person name="Andreopoulos B."/>
            <person name="Baker S."/>
            <person name="Barry K."/>
            <person name="Bills G."/>
            <person name="Bluhm B."/>
            <person name="Cannon C."/>
            <person name="Castanera R."/>
            <person name="Culley D."/>
            <person name="Daum C."/>
            <person name="Ezra D."/>
            <person name="Gonzalez J."/>
            <person name="Henrissat B."/>
            <person name="Kuo A."/>
            <person name="Liang C."/>
            <person name="Lipzen A."/>
            <person name="Lutzoni F."/>
            <person name="Magnuson J."/>
            <person name="Mondo S."/>
            <person name="Nolan M."/>
            <person name="Ohm R."/>
            <person name="Pangilinan J."/>
            <person name="Park H.-J."/>
            <person name="Ramirez L."/>
            <person name="Alfaro M."/>
            <person name="Sun H."/>
            <person name="Tritt A."/>
            <person name="Yoshinaga Y."/>
            <person name="Zwiers L.-H."/>
            <person name="Turgeon B."/>
            <person name="Goodwin S."/>
            <person name="Spatafora J."/>
            <person name="Crous P."/>
            <person name="Grigoriev I."/>
        </authorList>
    </citation>
    <scope>NUCLEOTIDE SEQUENCE</scope>
    <source>
        <strain evidence="7">CBS 121739</strain>
    </source>
</reference>
<feature type="region of interest" description="Disordered" evidence="5">
    <location>
        <begin position="310"/>
        <end position="350"/>
    </location>
</feature>
<feature type="compositionally biased region" description="Polar residues" evidence="5">
    <location>
        <begin position="1"/>
        <end position="10"/>
    </location>
</feature>
<feature type="region of interest" description="Disordered" evidence="5">
    <location>
        <begin position="1"/>
        <end position="93"/>
    </location>
</feature>
<feature type="transmembrane region" description="Helical" evidence="6">
    <location>
        <begin position="886"/>
        <end position="906"/>
    </location>
</feature>
<comment type="subcellular location">
    <subcellularLocation>
        <location evidence="1">Membrane</location>
        <topology evidence="1">Multi-pass membrane protein</topology>
    </subcellularLocation>
</comment>
<dbReference type="PANTHER" id="PTHR23502:SF76">
    <property type="entry name" value="POLYAMINE TRANSPORT PROTEIN"/>
    <property type="match status" value="1"/>
</dbReference>
<feature type="transmembrane region" description="Helical" evidence="6">
    <location>
        <begin position="508"/>
        <end position="528"/>
    </location>
</feature>
<dbReference type="AlphaFoldDB" id="A0A6A6WC61"/>
<feature type="compositionally biased region" description="Polar residues" evidence="5">
    <location>
        <begin position="449"/>
        <end position="463"/>
    </location>
</feature>
<dbReference type="GO" id="GO:0022857">
    <property type="term" value="F:transmembrane transporter activity"/>
    <property type="evidence" value="ECO:0007669"/>
    <property type="project" value="TreeGrafter"/>
</dbReference>
<feature type="transmembrane region" description="Helical" evidence="6">
    <location>
        <begin position="693"/>
        <end position="712"/>
    </location>
</feature>
<feature type="transmembrane region" description="Helical" evidence="6">
    <location>
        <begin position="985"/>
        <end position="1005"/>
    </location>
</feature>
<feature type="compositionally biased region" description="Basic and acidic residues" evidence="5">
    <location>
        <begin position="35"/>
        <end position="47"/>
    </location>
</feature>
<dbReference type="Proteomes" id="UP000799437">
    <property type="component" value="Unassembled WGS sequence"/>
</dbReference>
<dbReference type="EMBL" id="ML996571">
    <property type="protein sequence ID" value="KAF2758701.1"/>
    <property type="molecule type" value="Genomic_DNA"/>
</dbReference>
<feature type="compositionally biased region" description="Low complexity" evidence="5">
    <location>
        <begin position="339"/>
        <end position="350"/>
    </location>
</feature>
<feature type="compositionally biased region" description="Polar residues" evidence="5">
    <location>
        <begin position="53"/>
        <end position="67"/>
    </location>
</feature>
<feature type="transmembrane region" description="Helical" evidence="6">
    <location>
        <begin position="548"/>
        <end position="567"/>
    </location>
</feature>
<evidence type="ECO:0000256" key="5">
    <source>
        <dbReference type="SAM" id="MobiDB-lite"/>
    </source>
</evidence>
<organism evidence="7 8">
    <name type="scientific">Pseudovirgaria hyperparasitica</name>
    <dbReference type="NCBI Taxonomy" id="470096"/>
    <lineage>
        <taxon>Eukaryota</taxon>
        <taxon>Fungi</taxon>
        <taxon>Dikarya</taxon>
        <taxon>Ascomycota</taxon>
        <taxon>Pezizomycotina</taxon>
        <taxon>Dothideomycetes</taxon>
        <taxon>Dothideomycetes incertae sedis</taxon>
        <taxon>Acrospermales</taxon>
        <taxon>Acrospermaceae</taxon>
        <taxon>Pseudovirgaria</taxon>
    </lineage>
</organism>
<feature type="transmembrane region" description="Helical" evidence="6">
    <location>
        <begin position="659"/>
        <end position="687"/>
    </location>
</feature>
<evidence type="ECO:0000256" key="2">
    <source>
        <dbReference type="ARBA" id="ARBA00022692"/>
    </source>
</evidence>
<sequence>MSTEYNSSNADYEPLRETQSHRQRVSSHLNRNIRHNVEKDRGVDTSWRKRVSAMNQPVPQRNSSMINGPTKKSRATWLDGRTSSPDQLPPSRTAARYVSDVSTNSSSNVMVAYEPADRSRLIHQMPAQRPTTASMSRTNPASIKRTPQKIVHPPLRTPLGTRDQKKNPNAGRKPSKVQHPRDTHVDQHRASSVYSNDLSPAPTVIIAPHPPCDRQPQNSPPPRDDQSNLSSPPSWKSAPDALDAPDALSLPSVPDPYQANLPKSPGGRFHEAINDRGDLIREAMDMAESAIRSDRPEEVESLLNQAIEEVRHEERRPSRTGLPTRQPTRGDRMYDPETGYGSNGSSSSSMSFHAEINENHHGDNDIELQPLVRGQPQGEGSPQTPRTRRQCSKPVAVDWADLLGNNRRSSESAIKSFLTRSGTKPPSSPGAIRKPSHDQFGHLIRSSTQIQPTTQSNQNTGFTEASIPSLRHPHRRHISFRKTGGSSFYRQSTKDPLARNWSGSKKRLTAAVACVNTGLMGLIIGLYAGEVPRIQYQLADEQHVVILGNMYFYLGLAITTFIAWPLPLLHGRKIYTLIAIAVAMPLQFPQAIITSQPRSPLTIYRFGVMFPRILTGLAMGLANINQVTTLMDLFGASLQSKSPHQEIAFTNDVRRHGGGLGLWLGIWCCCFTASIAIGFMTGAGLIAHDLNPSWSFTITIMMLAFVLLLNLLTPETRKSRWRHSYAEFVDEKDQLHRRVARGEVKLHISTEGPKYWYEETLAGLTLNLRMIKQPGFLVMAFYLGWMYAQIVLVMVLLGALLSRDYQWRADKVGAGVFSLAIGALLAIPLARAGKFSRARKRGPRTDSMTIAAKVTWTSHMVRRIIFMTTLPLTGIAYTLASGGSHISWTVPVIFAGAIGFLSNLAIAECYGMIMETFDTSDLQPGINSRHRLQSLAADVKQRRTNYSSFPRVTAGIFVSQSIGFLFAAVATAVGGVMTRRWGAQISTGITAGILFILTVLLMLVLTRFREVQVVPNSAFHTWRQSFAAGMTDADWKPVVLGNPSGKMRRISVLEMGVLSRWSEIRRLNKLME</sequence>
<feature type="region of interest" description="Disordered" evidence="5">
    <location>
        <begin position="449"/>
        <end position="468"/>
    </location>
</feature>
<feature type="region of interest" description="Disordered" evidence="5">
    <location>
        <begin position="417"/>
        <end position="437"/>
    </location>
</feature>
<feature type="transmembrane region" description="Helical" evidence="6">
    <location>
        <begin position="776"/>
        <end position="800"/>
    </location>
</feature>
<feature type="region of interest" description="Disordered" evidence="5">
    <location>
        <begin position="123"/>
        <end position="271"/>
    </location>
</feature>
<evidence type="ECO:0000256" key="4">
    <source>
        <dbReference type="ARBA" id="ARBA00023136"/>
    </source>
</evidence>
<dbReference type="GO" id="GO:0005886">
    <property type="term" value="C:plasma membrane"/>
    <property type="evidence" value="ECO:0007669"/>
    <property type="project" value="TreeGrafter"/>
</dbReference>
<feature type="compositionally biased region" description="Polar residues" evidence="5">
    <location>
        <begin position="129"/>
        <end position="141"/>
    </location>
</feature>
<evidence type="ECO:0000256" key="1">
    <source>
        <dbReference type="ARBA" id="ARBA00004141"/>
    </source>
</evidence>
<evidence type="ECO:0000313" key="8">
    <source>
        <dbReference type="Proteomes" id="UP000799437"/>
    </source>
</evidence>
<dbReference type="Gene3D" id="1.20.1250.20">
    <property type="entry name" value="MFS general substrate transporter like domains"/>
    <property type="match status" value="1"/>
</dbReference>
<gene>
    <name evidence="7" type="ORF">EJ05DRAFT_361882</name>
</gene>
<feature type="compositionally biased region" description="Basic and acidic residues" evidence="5">
    <location>
        <begin position="179"/>
        <end position="189"/>
    </location>
</feature>
<evidence type="ECO:0000256" key="3">
    <source>
        <dbReference type="ARBA" id="ARBA00022989"/>
    </source>
</evidence>
<feature type="region of interest" description="Disordered" evidence="5">
    <location>
        <begin position="371"/>
        <end position="393"/>
    </location>
</feature>
<protein>
    <submittedName>
        <fullName evidence="7">MFS general substrate transporter</fullName>
    </submittedName>
</protein>
<feature type="transmembrane region" description="Helical" evidence="6">
    <location>
        <begin position="860"/>
        <end position="880"/>
    </location>
</feature>
<feature type="transmembrane region" description="Helical" evidence="6">
    <location>
        <begin position="812"/>
        <end position="830"/>
    </location>
</feature>
<proteinExistence type="predicted"/>
<dbReference type="RefSeq" id="XP_033601152.1">
    <property type="nucleotide sequence ID" value="XM_033741081.1"/>
</dbReference>
<evidence type="ECO:0000313" key="7">
    <source>
        <dbReference type="EMBL" id="KAF2758701.1"/>
    </source>
</evidence>